<evidence type="ECO:0000256" key="1">
    <source>
        <dbReference type="SAM" id="Phobius"/>
    </source>
</evidence>
<feature type="transmembrane region" description="Helical" evidence="1">
    <location>
        <begin position="142"/>
        <end position="158"/>
    </location>
</feature>
<dbReference type="InterPro" id="IPR003675">
    <property type="entry name" value="Rce1/LyrA-like_dom"/>
</dbReference>
<keyword evidence="3" id="KW-0378">Hydrolase</keyword>
<feature type="transmembrane region" description="Helical" evidence="1">
    <location>
        <begin position="100"/>
        <end position="122"/>
    </location>
</feature>
<dbReference type="EC" id="3.4.-.-" evidence="3"/>
<keyword evidence="1" id="KW-0472">Membrane</keyword>
<evidence type="ECO:0000313" key="3">
    <source>
        <dbReference type="EMBL" id="MFC4728021.1"/>
    </source>
</evidence>
<dbReference type="Proteomes" id="UP001595892">
    <property type="component" value="Unassembled WGS sequence"/>
</dbReference>
<evidence type="ECO:0000313" key="4">
    <source>
        <dbReference type="Proteomes" id="UP001595892"/>
    </source>
</evidence>
<feature type="transmembrane region" description="Helical" evidence="1">
    <location>
        <begin position="165"/>
        <end position="183"/>
    </location>
</feature>
<dbReference type="RefSeq" id="WP_377004040.1">
    <property type="nucleotide sequence ID" value="NZ_JBHSGG010000021.1"/>
</dbReference>
<dbReference type="EMBL" id="JBHSGG010000021">
    <property type="protein sequence ID" value="MFC4728021.1"/>
    <property type="molecule type" value="Genomic_DNA"/>
</dbReference>
<gene>
    <name evidence="3" type="ORF">ACFO3Q_07565</name>
</gene>
<accession>A0ABV9NLD2</accession>
<keyword evidence="4" id="KW-1185">Reference proteome</keyword>
<feature type="transmembrane region" description="Helical" evidence="1">
    <location>
        <begin position="195"/>
        <end position="212"/>
    </location>
</feature>
<name>A0ABV9NLD2_9GAMM</name>
<dbReference type="GO" id="GO:0016787">
    <property type="term" value="F:hydrolase activity"/>
    <property type="evidence" value="ECO:0007669"/>
    <property type="project" value="UniProtKB-KW"/>
</dbReference>
<dbReference type="Pfam" id="PF02517">
    <property type="entry name" value="Rce1-like"/>
    <property type="match status" value="1"/>
</dbReference>
<organism evidence="3 4">
    <name type="scientific">Coralloluteibacterium thermophilum</name>
    <dbReference type="NCBI Taxonomy" id="2707049"/>
    <lineage>
        <taxon>Bacteria</taxon>
        <taxon>Pseudomonadati</taxon>
        <taxon>Pseudomonadota</taxon>
        <taxon>Gammaproteobacteria</taxon>
        <taxon>Lysobacterales</taxon>
        <taxon>Lysobacteraceae</taxon>
        <taxon>Coralloluteibacterium</taxon>
    </lineage>
</organism>
<feature type="domain" description="CAAX prenyl protease 2/Lysostaphin resistance protein A-like" evidence="2">
    <location>
        <begin position="130"/>
        <end position="229"/>
    </location>
</feature>
<evidence type="ECO:0000259" key="2">
    <source>
        <dbReference type="Pfam" id="PF02517"/>
    </source>
</evidence>
<comment type="caution">
    <text evidence="3">The sequence shown here is derived from an EMBL/GenBank/DDBJ whole genome shotgun (WGS) entry which is preliminary data.</text>
</comment>
<proteinExistence type="predicted"/>
<reference evidence="4" key="1">
    <citation type="journal article" date="2019" name="Int. J. Syst. Evol. Microbiol.">
        <title>The Global Catalogue of Microorganisms (GCM) 10K type strain sequencing project: providing services to taxonomists for standard genome sequencing and annotation.</title>
        <authorList>
            <consortium name="The Broad Institute Genomics Platform"/>
            <consortium name="The Broad Institute Genome Sequencing Center for Infectious Disease"/>
            <person name="Wu L."/>
            <person name="Ma J."/>
        </authorList>
    </citation>
    <scope>NUCLEOTIDE SEQUENCE [LARGE SCALE GENOMIC DNA]</scope>
    <source>
        <strain evidence="4">CGMCC 1.13574</strain>
    </source>
</reference>
<keyword evidence="1" id="KW-0812">Transmembrane</keyword>
<sequence>MDAAISSALFAATCLVVALAVLRADRRVTAVTAAATALYLGLDDFVTGLPHLIPALDFLGGRWNWSGKVLSLALSVAVIVALRLSPDALGFRFRQEHPRLAWMSLAGFVAWGAMLGAIFQPGMADPETLAFQATMPGLAEEIVYRGIAPAVLLGLINSRPHVSDVPWAVIIGTSLMFGVWHALSFSQGSIDFEVMSGLFPMIGSIAGGWLRFKTRSLLIPVLGHALANVAFHVAGGPGG</sequence>
<keyword evidence="1" id="KW-1133">Transmembrane helix</keyword>
<protein>
    <submittedName>
        <fullName evidence="3">CPBP family intramembrane glutamic endopeptidase</fullName>
        <ecNumber evidence="3">3.4.-.-</ecNumber>
    </submittedName>
</protein>